<dbReference type="EMBL" id="AWEY01000008">
    <property type="protein sequence ID" value="ERK39821.1"/>
    <property type="molecule type" value="Genomic_DNA"/>
</dbReference>
<keyword evidence="2" id="KW-1185">Reference proteome</keyword>
<comment type="caution">
    <text evidence="1">The sequence shown here is derived from an EMBL/GenBank/DDBJ whole genome shotgun (WGS) entry which is preliminary data.</text>
</comment>
<gene>
    <name evidence="1" type="ORF">HMPREF9135_0112</name>
</gene>
<proteinExistence type="predicted"/>
<organism evidence="1 2">
    <name type="scientific">Segatella baroniae F0067</name>
    <dbReference type="NCBI Taxonomy" id="1115809"/>
    <lineage>
        <taxon>Bacteria</taxon>
        <taxon>Pseudomonadati</taxon>
        <taxon>Bacteroidota</taxon>
        <taxon>Bacteroidia</taxon>
        <taxon>Bacteroidales</taxon>
        <taxon>Prevotellaceae</taxon>
        <taxon>Segatella</taxon>
    </lineage>
</organism>
<sequence>MSCKWIRLGACEAAFPALLSLRWRRQRGGMVLQAPERRRAGVAYQGCFVNIYNNKNDLLKVRIQLAGMGGMAGRETKTGR</sequence>
<dbReference type="Proteomes" id="UP000016648">
    <property type="component" value="Unassembled WGS sequence"/>
</dbReference>
<evidence type="ECO:0000313" key="2">
    <source>
        <dbReference type="Proteomes" id="UP000016648"/>
    </source>
</evidence>
<accession>U2P6P0</accession>
<evidence type="ECO:0000313" key="1">
    <source>
        <dbReference type="EMBL" id="ERK39821.1"/>
    </source>
</evidence>
<dbReference type="AlphaFoldDB" id="U2P6P0"/>
<dbReference type="PATRIC" id="fig|1115809.3.peg.582"/>
<reference evidence="1 2" key="1">
    <citation type="submission" date="2013-08" db="EMBL/GenBank/DDBJ databases">
        <authorList>
            <person name="Durkin A.S."/>
            <person name="Haft D.R."/>
            <person name="McCorrison J."/>
            <person name="Torralba M."/>
            <person name="Gillis M."/>
            <person name="Haft D.H."/>
            <person name="Methe B."/>
            <person name="Sutton G."/>
            <person name="Nelson K.E."/>
        </authorList>
    </citation>
    <scope>NUCLEOTIDE SEQUENCE [LARGE SCALE GENOMIC DNA]</scope>
    <source>
        <strain evidence="1 2">F0067</strain>
    </source>
</reference>
<name>U2P6P0_9BACT</name>
<protein>
    <submittedName>
        <fullName evidence="1">Uncharacterized protein</fullName>
    </submittedName>
</protein>